<evidence type="ECO:0000256" key="1">
    <source>
        <dbReference type="SAM" id="MobiDB-lite"/>
    </source>
</evidence>
<proteinExistence type="predicted"/>
<dbReference type="AlphaFoldDB" id="A0AA38PE59"/>
<evidence type="ECO:0000313" key="2">
    <source>
        <dbReference type="EMBL" id="KAJ3841269.1"/>
    </source>
</evidence>
<sequence>MLQGDISDLELKMIKSRLCSVTDPYGLSTYLSWPKHAFEVMCKEIERKFESEGWESKMVKERARQRIKEWQAKPDEKETKVVLLFWFDWLVALGHLSYINGQRREVKLHPARMGPTGDPVSKDLIKGGVKSEVQGKDHPESGKNSQAQTQCVPESSKAESDAPSQSSSADEDWETVGGDSPKSGKPEGRS</sequence>
<accession>A0AA38PE59</accession>
<keyword evidence="3" id="KW-1185">Reference proteome</keyword>
<dbReference type="EMBL" id="MU806045">
    <property type="protein sequence ID" value="KAJ3841269.1"/>
    <property type="molecule type" value="Genomic_DNA"/>
</dbReference>
<feature type="region of interest" description="Disordered" evidence="1">
    <location>
        <begin position="132"/>
        <end position="190"/>
    </location>
</feature>
<gene>
    <name evidence="2" type="ORF">F5878DRAFT_23345</name>
</gene>
<evidence type="ECO:0000313" key="3">
    <source>
        <dbReference type="Proteomes" id="UP001163846"/>
    </source>
</evidence>
<reference evidence="2" key="1">
    <citation type="submission" date="2022-08" db="EMBL/GenBank/DDBJ databases">
        <authorList>
            <consortium name="DOE Joint Genome Institute"/>
            <person name="Min B."/>
            <person name="Riley R."/>
            <person name="Sierra-Patev S."/>
            <person name="Naranjo-Ortiz M."/>
            <person name="Looney B."/>
            <person name="Konkel Z."/>
            <person name="Slot J.C."/>
            <person name="Sakamoto Y."/>
            <person name="Steenwyk J.L."/>
            <person name="Rokas A."/>
            <person name="Carro J."/>
            <person name="Camarero S."/>
            <person name="Ferreira P."/>
            <person name="Molpeceres G."/>
            <person name="Ruiz-Duenas F.J."/>
            <person name="Serrano A."/>
            <person name="Henrissat B."/>
            <person name="Drula E."/>
            <person name="Hughes K.W."/>
            <person name="Mata J.L."/>
            <person name="Ishikawa N.K."/>
            <person name="Vargas-Isla R."/>
            <person name="Ushijima S."/>
            <person name="Smith C.A."/>
            <person name="Ahrendt S."/>
            <person name="Andreopoulos W."/>
            <person name="He G."/>
            <person name="Labutti K."/>
            <person name="Lipzen A."/>
            <person name="Ng V."/>
            <person name="Sandor L."/>
            <person name="Barry K."/>
            <person name="Martinez A.T."/>
            <person name="Xiao Y."/>
            <person name="Gibbons J.G."/>
            <person name="Terashima K."/>
            <person name="Hibbett D.S."/>
            <person name="Grigoriev I.V."/>
        </authorList>
    </citation>
    <scope>NUCLEOTIDE SEQUENCE</scope>
    <source>
        <strain evidence="2">TFB9207</strain>
    </source>
</reference>
<organism evidence="2 3">
    <name type="scientific">Lentinula raphanica</name>
    <dbReference type="NCBI Taxonomy" id="153919"/>
    <lineage>
        <taxon>Eukaryota</taxon>
        <taxon>Fungi</taxon>
        <taxon>Dikarya</taxon>
        <taxon>Basidiomycota</taxon>
        <taxon>Agaricomycotina</taxon>
        <taxon>Agaricomycetes</taxon>
        <taxon>Agaricomycetidae</taxon>
        <taxon>Agaricales</taxon>
        <taxon>Marasmiineae</taxon>
        <taxon>Omphalotaceae</taxon>
        <taxon>Lentinula</taxon>
    </lineage>
</organism>
<protein>
    <submittedName>
        <fullName evidence="2">Uncharacterized protein</fullName>
    </submittedName>
</protein>
<comment type="caution">
    <text evidence="2">The sequence shown here is derived from an EMBL/GenBank/DDBJ whole genome shotgun (WGS) entry which is preliminary data.</text>
</comment>
<name>A0AA38PE59_9AGAR</name>
<feature type="compositionally biased region" description="Polar residues" evidence="1">
    <location>
        <begin position="142"/>
        <end position="153"/>
    </location>
</feature>
<dbReference type="Proteomes" id="UP001163846">
    <property type="component" value="Unassembled WGS sequence"/>
</dbReference>